<feature type="region of interest" description="Disordered" evidence="1">
    <location>
        <begin position="109"/>
        <end position="203"/>
    </location>
</feature>
<sequence length="1947" mass="206945">MGHRMGGASATLSGSRSHSSDTSRGVSHSADDTIFFPGGSDVWRGPVSFTARMTDYEGSDQARGTDQGVDLFTAPVRADYSVITPRVLTEAAPPATRDTDDGHRALTETQARSLVEGPFSARGTATDGDGGTRRSGRDGRDGDGRRDRRGGRDERRGGRGGDRTGRDRGGRGEAGGSDRTARERDVREGETPEQARERHRAEDLVRVGGSVERIGIGPASRTFELFSGFPRGLFEGFERKLRTYLNTTGGRTHFQELLSPTGMADDPSTTAPSGRRSRPEMSGGVFSPRDVRATTATRVEPDRIAEFQQVEMQMITHGETGVEIGTSDSVTKSAGFKVGATGGGSANRTVDEAAQQDPDTAVPPSRAVRPIPLGGLNNTWNFFRSVEGTSAKASFTASTTIVPKAALGYAFRLAGRVTQAVELLHERGPGLAKSYFRGWTARAQDLLSGYISARDAQEAGVVLDRVTENEDGTLALSPQDDPADITDVRVRPGFEDSGKRVRPADPTAALESLVNDLRAQKYELTAGSRERLFEALTTRLGNTSGTSEPVSVRVRRISDSQDPRSGHRAHDAQVHLDLRTRERKVEYLASSDAIIESHTWTSGTGSSRSEGTGDTVGAEGVSLQPTRFDGDENPPGQEPGSRPLFVSPAVSGGASTSDTRTRGRSEERTHTVQLEMSGPYAKVEQDSELVLRLRGPKDLSATGRGESGPIHTYYPASYLDFSPRPTESEGSAGSGTERGLDDTVTRARGRGLDQALSERAGAEFTANRATRLPDDVVMMPTAVQDGGRGVRDTAAAVIARSLGWKPGDGDRDAGGNYTSDGLRHAREHVADRLHLDRRHSPIDSGLESVALKALFSRTAGHGDGVALTDLGSTRWSLTALPDLSGARILDVVAGTRLSTTTGDKSGLSDSSEHGSGTALDPSVRPAGLTTDKDVYDKHTGVLAGALNTQLGSTSTTAADGREIATAGPPLSEIQRLGPAYLVELDTTWVVGASSGKDSYTGLTRDTVSVWVSQDDAVRLGIVTPERAAALAAEAERVHDAAETMGDDEHSYGRERGRLEEPVREFVRAHDVHRQAEQDRTGRPPREPRDGSSQTSEWAAERLNDARDAYLAQEEKYRQSLRQYERSTGTWVDTLNAARRDLNPTAAEGAAPAAPAPGAVRAVPGLSETTLRETLGTELDPRAGDPDDPAADLRGKVGKIDDTVTDLQRREHLARTATETAEGLVRNADALLAGRPDPAAPPAGTGSPAPDPAAVADLRTRIDAFERDRAALTGDEASTDIDTLDARRDALLEETRTLLDRAEEHGALAREQARATRVALDRVVGRMNRTRALTESAGDRVSRMRTETLNTQARHRPLTQEARDTGDPAVGEDVRRLGGDLDTLFDQGRDLAARNQATRREVDRVLNDADSAARRALPRFEERARVQQDLAAGLAALGGPLVADVIGDVRSEGAQGRRAFDDAAAALDRADGLLDTREADAGRVPPPPAGLTTRAQVDGLAGRVAAFEAELSAFAAQPERSGAEVDRMREARDALLAEAERLDGPVSERGRTVSAERAATETALTRVNEETGPVRPLVQGSEEHLAGLRADTDRIAADHTPFLDARPDLRTALDGVRTTLDGLDTDRAALGSRLDTLGDRVRDLTGTELPRLRALENDLRGLHRDLEGLHTRVEGLEVPEATPPRDDDSDDSDDSGDEGTPPAPGRDGTGSGRGGRSAPAPGGTGRGNDGAPPPGTGDGRAPEGSRGHGRDRTPDGPADTDSDASSVSDADSVFSAASDDSSQDGRSVFNGTDDTRTPQEAPPSYDTAVGPDGTRTETPHTSPDPAPDRRGVADEIENTDGTPEEAPPAYDAEPSPPHYPYTELLDRLLSGGDAKDTKFSPDPAVVGDLSWPKDLRSVLPPPGSTEVQVFSARVHDLDTLGPDGRSLTGETGEGSGTRRAPAEETGGD</sequence>
<feature type="region of interest" description="Disordered" evidence="1">
    <location>
        <begin position="1038"/>
        <end position="1098"/>
    </location>
</feature>
<feature type="region of interest" description="Disordered" evidence="1">
    <location>
        <begin position="1916"/>
        <end position="1947"/>
    </location>
</feature>
<feature type="compositionally biased region" description="Basic and acidic residues" evidence="1">
    <location>
        <begin position="1038"/>
        <end position="1089"/>
    </location>
</feature>
<feature type="compositionally biased region" description="Basic and acidic residues" evidence="1">
    <location>
        <begin position="659"/>
        <end position="670"/>
    </location>
</feature>
<feature type="compositionally biased region" description="Basic and acidic residues" evidence="1">
    <location>
        <begin position="130"/>
        <end position="171"/>
    </location>
</feature>
<evidence type="ECO:0000256" key="1">
    <source>
        <dbReference type="SAM" id="MobiDB-lite"/>
    </source>
</evidence>
<name>A0A1M6WWJ5_9ACTN</name>
<keyword evidence="3" id="KW-1185">Reference proteome</keyword>
<feature type="compositionally biased region" description="Low complexity" evidence="1">
    <location>
        <begin position="599"/>
        <end position="615"/>
    </location>
</feature>
<evidence type="ECO:0000313" key="2">
    <source>
        <dbReference type="EMBL" id="SHK98021.1"/>
    </source>
</evidence>
<feature type="region of interest" description="Disordered" evidence="1">
    <location>
        <begin position="716"/>
        <end position="744"/>
    </location>
</feature>
<gene>
    <name evidence="2" type="ORF">SAMN05421803_1531</name>
</gene>
<feature type="compositionally biased region" description="Polar residues" evidence="1">
    <location>
        <begin position="899"/>
        <end position="909"/>
    </location>
</feature>
<feature type="compositionally biased region" description="Acidic residues" evidence="1">
    <location>
        <begin position="1686"/>
        <end position="1696"/>
    </location>
</feature>
<feature type="compositionally biased region" description="Low complexity" evidence="1">
    <location>
        <begin position="1762"/>
        <end position="1779"/>
    </location>
</feature>
<protein>
    <submittedName>
        <fullName evidence="2">Uncharacterized protein</fullName>
    </submittedName>
</protein>
<feature type="region of interest" description="Disordered" evidence="1">
    <location>
        <begin position="1"/>
        <end position="33"/>
    </location>
</feature>
<feature type="compositionally biased region" description="Basic and acidic residues" evidence="1">
    <location>
        <begin position="1739"/>
        <end position="1753"/>
    </location>
</feature>
<feature type="region of interest" description="Disordered" evidence="1">
    <location>
        <begin position="899"/>
        <end position="928"/>
    </location>
</feature>
<feature type="compositionally biased region" description="Low complexity" evidence="1">
    <location>
        <begin position="13"/>
        <end position="28"/>
    </location>
</feature>
<feature type="region of interest" description="Disordered" evidence="1">
    <location>
        <begin position="1173"/>
        <end position="1196"/>
    </location>
</feature>
<feature type="compositionally biased region" description="Basic and acidic residues" evidence="1">
    <location>
        <begin position="179"/>
        <end position="203"/>
    </location>
</feature>
<dbReference type="EMBL" id="FQZK01000053">
    <property type="protein sequence ID" value="SHK98021.1"/>
    <property type="molecule type" value="Genomic_DNA"/>
</dbReference>
<feature type="region of interest" description="Disordered" evidence="1">
    <location>
        <begin position="1232"/>
        <end position="1252"/>
    </location>
</feature>
<feature type="region of interest" description="Disordered" evidence="1">
    <location>
        <begin position="341"/>
        <end position="370"/>
    </location>
</feature>
<proteinExistence type="predicted"/>
<accession>A0A1M6WWJ5</accession>
<organism evidence="2 3">
    <name type="scientific">Nocardiopsis flavescens</name>
    <dbReference type="NCBI Taxonomy" id="758803"/>
    <lineage>
        <taxon>Bacteria</taxon>
        <taxon>Bacillati</taxon>
        <taxon>Actinomycetota</taxon>
        <taxon>Actinomycetes</taxon>
        <taxon>Streptosporangiales</taxon>
        <taxon>Nocardiopsidaceae</taxon>
        <taxon>Nocardiopsis</taxon>
    </lineage>
</organism>
<dbReference type="Proteomes" id="UP000184452">
    <property type="component" value="Unassembled WGS sequence"/>
</dbReference>
<feature type="region of interest" description="Disordered" evidence="1">
    <location>
        <begin position="258"/>
        <end position="295"/>
    </location>
</feature>
<feature type="compositionally biased region" description="Basic and acidic residues" evidence="1">
    <location>
        <begin position="1178"/>
        <end position="1196"/>
    </location>
</feature>
<feature type="region of interest" description="Disordered" evidence="1">
    <location>
        <begin position="1669"/>
        <end position="1888"/>
    </location>
</feature>
<reference evidence="2 3" key="1">
    <citation type="submission" date="2016-11" db="EMBL/GenBank/DDBJ databases">
        <authorList>
            <person name="Jaros S."/>
            <person name="Januszkiewicz K."/>
            <person name="Wedrychowicz H."/>
        </authorList>
    </citation>
    <scope>NUCLEOTIDE SEQUENCE [LARGE SCALE GENOMIC DNA]</scope>
    <source>
        <strain evidence="2 3">CGMCC 4.5723</strain>
    </source>
</reference>
<feature type="region of interest" description="Disordered" evidence="1">
    <location>
        <begin position="599"/>
        <end position="683"/>
    </location>
</feature>
<evidence type="ECO:0000313" key="3">
    <source>
        <dbReference type="Proteomes" id="UP000184452"/>
    </source>
</evidence>
<feature type="non-terminal residue" evidence="2">
    <location>
        <position position="1947"/>
    </location>
</feature>